<evidence type="ECO:0000256" key="2">
    <source>
        <dbReference type="ARBA" id="ARBA00022679"/>
    </source>
</evidence>
<evidence type="ECO:0000256" key="1">
    <source>
        <dbReference type="ARBA" id="ARBA00022603"/>
    </source>
</evidence>
<evidence type="ECO:0000259" key="4">
    <source>
        <dbReference type="Pfam" id="PF08241"/>
    </source>
</evidence>
<dbReference type="PANTHER" id="PTHR43464:SF19">
    <property type="entry name" value="UBIQUINONE BIOSYNTHESIS O-METHYLTRANSFERASE, MITOCHONDRIAL"/>
    <property type="match status" value="1"/>
</dbReference>
<feature type="domain" description="Methyltransferase type 11" evidence="4">
    <location>
        <begin position="45"/>
        <end position="129"/>
    </location>
</feature>
<name>E8UAJ0_DEIML</name>
<dbReference type="OrthoDB" id="5522265at2"/>
<dbReference type="InterPro" id="IPR029063">
    <property type="entry name" value="SAM-dependent_MTases_sf"/>
</dbReference>
<dbReference type="Pfam" id="PF08241">
    <property type="entry name" value="Methyltransf_11"/>
    <property type="match status" value="1"/>
</dbReference>
<evidence type="ECO:0000313" key="6">
    <source>
        <dbReference type="Proteomes" id="UP000008635"/>
    </source>
</evidence>
<dbReference type="AlphaFoldDB" id="E8UAJ0"/>
<dbReference type="GO" id="GO:0008757">
    <property type="term" value="F:S-adenosylmethionine-dependent methyltransferase activity"/>
    <property type="evidence" value="ECO:0007669"/>
    <property type="project" value="InterPro"/>
</dbReference>
<dbReference type="Gene3D" id="3.40.50.150">
    <property type="entry name" value="Vaccinia Virus protein VP39"/>
    <property type="match status" value="1"/>
</dbReference>
<dbReference type="eggNOG" id="COG2226">
    <property type="taxonomic scope" value="Bacteria"/>
</dbReference>
<keyword evidence="3" id="KW-0949">S-adenosyl-L-methionine</keyword>
<evidence type="ECO:0000313" key="5">
    <source>
        <dbReference type="EMBL" id="ADV68079.1"/>
    </source>
</evidence>
<evidence type="ECO:0000256" key="3">
    <source>
        <dbReference type="ARBA" id="ARBA00022691"/>
    </source>
</evidence>
<dbReference type="SUPFAM" id="SSF53335">
    <property type="entry name" value="S-adenosyl-L-methionine-dependent methyltransferases"/>
    <property type="match status" value="1"/>
</dbReference>
<dbReference type="InterPro" id="IPR013216">
    <property type="entry name" value="Methyltransf_11"/>
</dbReference>
<dbReference type="KEGG" id="dmr:Deima_2444"/>
<dbReference type="RefSeq" id="WP_013557584.1">
    <property type="nucleotide sequence ID" value="NC_014958.1"/>
</dbReference>
<keyword evidence="6" id="KW-1185">Reference proteome</keyword>
<dbReference type="HOGENOM" id="CLU_1222762_0_0_0"/>
<protein>
    <submittedName>
        <fullName evidence="5">Methyltransferase type 11</fullName>
    </submittedName>
</protein>
<dbReference type="STRING" id="709986.Deima_2444"/>
<dbReference type="CDD" id="cd02440">
    <property type="entry name" value="AdoMet_MTases"/>
    <property type="match status" value="1"/>
</dbReference>
<sequence length="215" mass="22859">MRDPADVWRAWAEVWPARRAERTGAPDDAILSFARTHLPVGARVLDAGCGDGTYAAALHARGLDVQGVDLSEALLVQARARFPEVPFVRAALEALPFPDGAFGGALCLTALEWVAGPLAALRELARVTRGPVVLGVLGAGNRTRALHLARLYAEASPMNGLTPFEVAWLLEREGWTVTAEAGVTREGPCPPGRASMAEAMVYLWAAWPPGHPATP</sequence>
<gene>
    <name evidence="5" type="ordered locus">Deima_2444</name>
</gene>
<proteinExistence type="predicted"/>
<dbReference type="Proteomes" id="UP000008635">
    <property type="component" value="Chromosome"/>
</dbReference>
<dbReference type="PANTHER" id="PTHR43464">
    <property type="entry name" value="METHYLTRANSFERASE"/>
    <property type="match status" value="1"/>
</dbReference>
<reference evidence="6" key="2">
    <citation type="submission" date="2011-01" db="EMBL/GenBank/DDBJ databases">
        <title>The complete genome of Deinococcus maricopensis DSM 21211.</title>
        <authorList>
            <consortium name="US DOE Joint Genome Institute (JGI-PGF)"/>
            <person name="Lucas S."/>
            <person name="Copeland A."/>
            <person name="Lapidus A."/>
            <person name="Goodwin L."/>
            <person name="Pitluck S."/>
            <person name="Kyrpides N."/>
            <person name="Mavromatis K."/>
            <person name="Pagani I."/>
            <person name="Ivanova N."/>
            <person name="Ovchinnikova G."/>
            <person name="Zeytun A."/>
            <person name="Detter J.C."/>
            <person name="Han C."/>
            <person name="Land M."/>
            <person name="Hauser L."/>
            <person name="Markowitz V."/>
            <person name="Cheng J.-F."/>
            <person name="Hugenholtz P."/>
            <person name="Woyke T."/>
            <person name="Wu D."/>
            <person name="Pukall R."/>
            <person name="Gehrich-Schroeter G."/>
            <person name="Brambilla E."/>
            <person name="Klenk H.-P."/>
            <person name="Eisen J.A."/>
        </authorList>
    </citation>
    <scope>NUCLEOTIDE SEQUENCE [LARGE SCALE GENOMIC DNA]</scope>
    <source>
        <strain evidence="6">DSM 21211 / LMG 22137 / NRRL B-23946 / LB-34</strain>
    </source>
</reference>
<reference evidence="5 6" key="1">
    <citation type="journal article" date="2011" name="Stand. Genomic Sci.">
        <title>Complete genome sequence of Deinococcus maricopensis type strain (LB-34).</title>
        <authorList>
            <person name="Pukall R."/>
            <person name="Zeytun A."/>
            <person name="Lucas S."/>
            <person name="Lapidus A."/>
            <person name="Hammon N."/>
            <person name="Deshpande S."/>
            <person name="Nolan M."/>
            <person name="Cheng J.F."/>
            <person name="Pitluck S."/>
            <person name="Liolios K."/>
            <person name="Pagani I."/>
            <person name="Mikhailova N."/>
            <person name="Ivanova N."/>
            <person name="Mavromatis K."/>
            <person name="Pati A."/>
            <person name="Tapia R."/>
            <person name="Han C."/>
            <person name="Goodwin L."/>
            <person name="Chen A."/>
            <person name="Palaniappan K."/>
            <person name="Land M."/>
            <person name="Hauser L."/>
            <person name="Chang Y.J."/>
            <person name="Jeffries C.D."/>
            <person name="Brambilla E.M."/>
            <person name="Rohde M."/>
            <person name="Goker M."/>
            <person name="Detter J.C."/>
            <person name="Woyke T."/>
            <person name="Bristow J."/>
            <person name="Eisen J.A."/>
            <person name="Markowitz V."/>
            <person name="Hugenholtz P."/>
            <person name="Kyrpides N.C."/>
            <person name="Klenk H.P."/>
        </authorList>
    </citation>
    <scope>NUCLEOTIDE SEQUENCE [LARGE SCALE GENOMIC DNA]</scope>
    <source>
        <strain evidence="6">DSM 21211 / LMG 22137 / NRRL B-23946 / LB-34</strain>
    </source>
</reference>
<organism evidence="5 6">
    <name type="scientific">Deinococcus maricopensis (strain DSM 21211 / LMG 22137 / NRRL B-23946 / LB-34)</name>
    <dbReference type="NCBI Taxonomy" id="709986"/>
    <lineage>
        <taxon>Bacteria</taxon>
        <taxon>Thermotogati</taxon>
        <taxon>Deinococcota</taxon>
        <taxon>Deinococci</taxon>
        <taxon>Deinococcales</taxon>
        <taxon>Deinococcaceae</taxon>
        <taxon>Deinococcus</taxon>
    </lineage>
</organism>
<keyword evidence="2 5" id="KW-0808">Transferase</keyword>
<accession>E8UAJ0</accession>
<dbReference type="EMBL" id="CP002454">
    <property type="protein sequence ID" value="ADV68079.1"/>
    <property type="molecule type" value="Genomic_DNA"/>
</dbReference>
<keyword evidence="1 5" id="KW-0489">Methyltransferase</keyword>
<dbReference type="GO" id="GO:0032259">
    <property type="term" value="P:methylation"/>
    <property type="evidence" value="ECO:0007669"/>
    <property type="project" value="UniProtKB-KW"/>
</dbReference>